<evidence type="ECO:0000313" key="3">
    <source>
        <dbReference type="Proteomes" id="UP001364617"/>
    </source>
</evidence>
<name>A0AAN9DHQ9_9TELE</name>
<sequence>MEGRARDSTVEGREGRLPSTALFLLPPQDYLTPRLVCGIGTNSAAPASDLSGSSAPSSEKTQGDARDSPQPGRGGMAGAGGITLQPPVNLPPFIS</sequence>
<protein>
    <submittedName>
        <fullName evidence="2">Uncharacterized protein</fullName>
    </submittedName>
</protein>
<feature type="compositionally biased region" description="Basic and acidic residues" evidence="1">
    <location>
        <begin position="1"/>
        <end position="16"/>
    </location>
</feature>
<feature type="compositionally biased region" description="Gly residues" evidence="1">
    <location>
        <begin position="72"/>
        <end position="81"/>
    </location>
</feature>
<feature type="compositionally biased region" description="Low complexity" evidence="1">
    <location>
        <begin position="43"/>
        <end position="58"/>
    </location>
</feature>
<feature type="region of interest" description="Disordered" evidence="1">
    <location>
        <begin position="41"/>
        <end position="95"/>
    </location>
</feature>
<organism evidence="2 3">
    <name type="scientific">Phoxinus phoxinus</name>
    <name type="common">Eurasian minnow</name>
    <dbReference type="NCBI Taxonomy" id="58324"/>
    <lineage>
        <taxon>Eukaryota</taxon>
        <taxon>Metazoa</taxon>
        <taxon>Chordata</taxon>
        <taxon>Craniata</taxon>
        <taxon>Vertebrata</taxon>
        <taxon>Euteleostomi</taxon>
        <taxon>Actinopterygii</taxon>
        <taxon>Neopterygii</taxon>
        <taxon>Teleostei</taxon>
        <taxon>Ostariophysi</taxon>
        <taxon>Cypriniformes</taxon>
        <taxon>Leuciscidae</taxon>
        <taxon>Phoxininae</taxon>
        <taxon>Phoxinus</taxon>
    </lineage>
</organism>
<dbReference type="Proteomes" id="UP001364617">
    <property type="component" value="Unassembled WGS sequence"/>
</dbReference>
<accession>A0AAN9DHQ9</accession>
<dbReference type="AlphaFoldDB" id="A0AAN9DHQ9"/>
<proteinExistence type="predicted"/>
<evidence type="ECO:0000313" key="2">
    <source>
        <dbReference type="EMBL" id="KAK7173396.1"/>
    </source>
</evidence>
<feature type="region of interest" description="Disordered" evidence="1">
    <location>
        <begin position="1"/>
        <end position="21"/>
    </location>
</feature>
<comment type="caution">
    <text evidence="2">The sequence shown here is derived from an EMBL/GenBank/DDBJ whole genome shotgun (WGS) entry which is preliminary data.</text>
</comment>
<keyword evidence="3" id="KW-1185">Reference proteome</keyword>
<dbReference type="EMBL" id="JAYKXH010000003">
    <property type="protein sequence ID" value="KAK7173396.1"/>
    <property type="molecule type" value="Genomic_DNA"/>
</dbReference>
<reference evidence="2 3" key="1">
    <citation type="submission" date="2024-02" db="EMBL/GenBank/DDBJ databases">
        <title>Chromosome-level genome assembly of the Eurasian Minnow (Phoxinus phoxinus).</title>
        <authorList>
            <person name="Oriowo T.O."/>
            <person name="Martin S."/>
            <person name="Stange M."/>
            <person name="Chrysostomakis Y."/>
            <person name="Brown T."/>
            <person name="Winkler S."/>
            <person name="Kukowka S."/>
            <person name="Myers E.W."/>
            <person name="Bohne A."/>
        </authorList>
    </citation>
    <scope>NUCLEOTIDE SEQUENCE [LARGE SCALE GENOMIC DNA]</scope>
    <source>
        <strain evidence="2">ZFMK-TIS-60720</strain>
        <tissue evidence="2">Whole Organism</tissue>
    </source>
</reference>
<evidence type="ECO:0000256" key="1">
    <source>
        <dbReference type="SAM" id="MobiDB-lite"/>
    </source>
</evidence>
<gene>
    <name evidence="2" type="ORF">R3I93_003272</name>
</gene>